<proteinExistence type="predicted"/>
<dbReference type="AlphaFoldDB" id="A0A023BUC0"/>
<dbReference type="Pfam" id="PF00072">
    <property type="entry name" value="Response_reg"/>
    <property type="match status" value="1"/>
</dbReference>
<dbReference type="InterPro" id="IPR001789">
    <property type="entry name" value="Sig_transdc_resp-reg_receiver"/>
</dbReference>
<dbReference type="PANTHER" id="PTHR44520">
    <property type="entry name" value="RESPONSE REGULATOR RCP1-RELATED"/>
    <property type="match status" value="1"/>
</dbReference>
<protein>
    <submittedName>
        <fullName evidence="3">Transcriptional regulator</fullName>
    </submittedName>
</protein>
<reference evidence="3 4" key="1">
    <citation type="submission" date="2014-04" db="EMBL/GenBank/DDBJ databases">
        <title>Aquimarina sp. 22II-S11-z7 Genome Sequencing.</title>
        <authorList>
            <person name="Lai Q."/>
        </authorList>
    </citation>
    <scope>NUCLEOTIDE SEQUENCE [LARGE SCALE GENOMIC DNA]</scope>
    <source>
        <strain evidence="3 4">22II-S11-z7</strain>
    </source>
</reference>
<gene>
    <name evidence="3" type="ORF">ATO12_16805</name>
</gene>
<dbReference type="PANTHER" id="PTHR44520:SF2">
    <property type="entry name" value="RESPONSE REGULATOR RCP1"/>
    <property type="match status" value="1"/>
</dbReference>
<name>A0A023BUC0_9FLAO</name>
<dbReference type="Proteomes" id="UP000023541">
    <property type="component" value="Unassembled WGS sequence"/>
</dbReference>
<dbReference type="InterPro" id="IPR011006">
    <property type="entry name" value="CheY-like_superfamily"/>
</dbReference>
<dbReference type="GO" id="GO:0000160">
    <property type="term" value="P:phosphorelay signal transduction system"/>
    <property type="evidence" value="ECO:0007669"/>
    <property type="project" value="InterPro"/>
</dbReference>
<comment type="caution">
    <text evidence="3">The sequence shown here is derived from an EMBL/GenBank/DDBJ whole genome shotgun (WGS) entry which is preliminary data.</text>
</comment>
<keyword evidence="1" id="KW-0597">Phosphoprotein</keyword>
<keyword evidence="4" id="KW-1185">Reference proteome</keyword>
<dbReference type="SUPFAM" id="SSF52172">
    <property type="entry name" value="CheY-like"/>
    <property type="match status" value="1"/>
</dbReference>
<dbReference type="PROSITE" id="PS50110">
    <property type="entry name" value="RESPONSE_REGULATORY"/>
    <property type="match status" value="1"/>
</dbReference>
<dbReference type="Gene3D" id="3.40.50.2300">
    <property type="match status" value="1"/>
</dbReference>
<evidence type="ECO:0000313" key="3">
    <source>
        <dbReference type="EMBL" id="EZH73596.1"/>
    </source>
</evidence>
<dbReference type="RefSeq" id="WP_034242331.1">
    <property type="nucleotide sequence ID" value="NZ_AQRA01000005.1"/>
</dbReference>
<evidence type="ECO:0000313" key="4">
    <source>
        <dbReference type="Proteomes" id="UP000023541"/>
    </source>
</evidence>
<dbReference type="STRING" id="1317122.ATO12_16805"/>
<sequence>MSLTFLLIDDDEIERLKFARVLDKNDYPHKIIEAKNGEEALDVLAQKDQQPDIIFLDLNMPKMNGLEFLKELKADTSLQYIPVIILSTSNNHQDLKEAYEIGAAGYIVKPLKYEEYTHKIKCLIEYWSVNELLKA</sequence>
<dbReference type="SMART" id="SM00448">
    <property type="entry name" value="REC"/>
    <property type="match status" value="1"/>
</dbReference>
<accession>A0A023BUC0</accession>
<dbReference type="CDD" id="cd17557">
    <property type="entry name" value="REC_Rcp-like"/>
    <property type="match status" value="1"/>
</dbReference>
<organism evidence="3 4">
    <name type="scientific">Aquimarina atlantica</name>
    <dbReference type="NCBI Taxonomy" id="1317122"/>
    <lineage>
        <taxon>Bacteria</taxon>
        <taxon>Pseudomonadati</taxon>
        <taxon>Bacteroidota</taxon>
        <taxon>Flavobacteriia</taxon>
        <taxon>Flavobacteriales</taxon>
        <taxon>Flavobacteriaceae</taxon>
        <taxon>Aquimarina</taxon>
    </lineage>
</organism>
<feature type="modified residue" description="4-aspartylphosphate" evidence="1">
    <location>
        <position position="57"/>
    </location>
</feature>
<dbReference type="InterPro" id="IPR052893">
    <property type="entry name" value="TCS_response_regulator"/>
</dbReference>
<dbReference type="eggNOG" id="COG3437">
    <property type="taxonomic scope" value="Bacteria"/>
</dbReference>
<feature type="domain" description="Response regulatory" evidence="2">
    <location>
        <begin position="4"/>
        <end position="124"/>
    </location>
</feature>
<evidence type="ECO:0000256" key="1">
    <source>
        <dbReference type="PROSITE-ProRule" id="PRU00169"/>
    </source>
</evidence>
<dbReference type="EMBL" id="AQRA01000005">
    <property type="protein sequence ID" value="EZH73596.1"/>
    <property type="molecule type" value="Genomic_DNA"/>
</dbReference>
<evidence type="ECO:0000259" key="2">
    <source>
        <dbReference type="PROSITE" id="PS50110"/>
    </source>
</evidence>
<dbReference type="OrthoDB" id="7631574at2"/>